<keyword evidence="2" id="KW-1185">Reference proteome</keyword>
<dbReference type="EMBL" id="FNPC01000006">
    <property type="protein sequence ID" value="SDY52689.1"/>
    <property type="molecule type" value="Genomic_DNA"/>
</dbReference>
<dbReference type="Proteomes" id="UP000199079">
    <property type="component" value="Unassembled WGS sequence"/>
</dbReference>
<proteinExistence type="predicted"/>
<evidence type="ECO:0000313" key="1">
    <source>
        <dbReference type="EMBL" id="SDY52689.1"/>
    </source>
</evidence>
<dbReference type="AlphaFoldDB" id="A0A1H3KKU8"/>
<gene>
    <name evidence="1" type="ORF">SAMN05216564_10657</name>
</gene>
<organism evidence="1 2">
    <name type="scientific">Halopenitus persicus</name>
    <dbReference type="NCBI Taxonomy" id="1048396"/>
    <lineage>
        <taxon>Archaea</taxon>
        <taxon>Methanobacteriati</taxon>
        <taxon>Methanobacteriota</taxon>
        <taxon>Stenosarchaea group</taxon>
        <taxon>Halobacteria</taxon>
        <taxon>Halobacteriales</taxon>
        <taxon>Haloferacaceae</taxon>
        <taxon>Halopenitus</taxon>
    </lineage>
</organism>
<name>A0A1H3KKU8_9EURY</name>
<evidence type="ECO:0000313" key="2">
    <source>
        <dbReference type="Proteomes" id="UP000199079"/>
    </source>
</evidence>
<reference evidence="2" key="1">
    <citation type="submission" date="2016-10" db="EMBL/GenBank/DDBJ databases">
        <authorList>
            <person name="Varghese N."/>
            <person name="Submissions S."/>
        </authorList>
    </citation>
    <scope>NUCLEOTIDE SEQUENCE [LARGE SCALE GENOMIC DNA]</scope>
    <source>
        <strain evidence="2">DC30,IBRC 10041,KCTC 4046</strain>
    </source>
</reference>
<accession>A0A1H3KKU8</accession>
<sequence>MNPNSAQRKGYANCNLCIGHGASDENQGCYDLVRSTIDLYPHCSECLIDIMSETADNEFTELLPPVS</sequence>
<protein>
    <submittedName>
        <fullName evidence="1">Uncharacterized protein</fullName>
    </submittedName>
</protein>